<dbReference type="SUPFAM" id="SSF56300">
    <property type="entry name" value="Metallo-dependent phosphatases"/>
    <property type="match status" value="1"/>
</dbReference>
<comment type="caution">
    <text evidence="6">The sequence shown here is derived from an EMBL/GenBank/DDBJ whole genome shotgun (WGS) entry which is preliminary data.</text>
</comment>
<keyword evidence="7" id="KW-1185">Reference proteome</keyword>
<reference evidence="6 7" key="1">
    <citation type="submission" date="2020-10" db="EMBL/GenBank/DDBJ databases">
        <authorList>
            <person name="Castelo-Branco R."/>
            <person name="Eusebio N."/>
            <person name="Adriana R."/>
            <person name="Vieira A."/>
            <person name="Brugerolle De Fraissinette N."/>
            <person name="Rezende De Castro R."/>
            <person name="Schneider M.P."/>
            <person name="Vasconcelos V."/>
            <person name="Leao P.N."/>
        </authorList>
    </citation>
    <scope>NUCLEOTIDE SEQUENCE [LARGE SCALE GENOMIC DNA]</scope>
    <source>
        <strain evidence="6 7">LEGE 03274</strain>
    </source>
</reference>
<evidence type="ECO:0000256" key="2">
    <source>
        <dbReference type="ARBA" id="ARBA00022801"/>
    </source>
</evidence>
<dbReference type="EMBL" id="JADEWC010000003">
    <property type="protein sequence ID" value="MBE9221564.1"/>
    <property type="molecule type" value="Genomic_DNA"/>
</dbReference>
<name>A0ABR9V0Z5_9CHRO</name>
<dbReference type="InterPro" id="IPR029052">
    <property type="entry name" value="Metallo-depent_PP-like"/>
</dbReference>
<dbReference type="InterPro" id="IPR050884">
    <property type="entry name" value="CNP_phosphodiesterase-III"/>
</dbReference>
<evidence type="ECO:0000256" key="4">
    <source>
        <dbReference type="ARBA" id="ARBA00025742"/>
    </source>
</evidence>
<dbReference type="Pfam" id="PF00149">
    <property type="entry name" value="Metallophos"/>
    <property type="match status" value="1"/>
</dbReference>
<keyword evidence="1" id="KW-0479">Metal-binding</keyword>
<dbReference type="Gene3D" id="3.60.21.10">
    <property type="match status" value="1"/>
</dbReference>
<sequence length="262" mass="29804">MTKTLIQITDTHLLDSPEEFLRGENPWYNLKAILDKVKKLQPDGLLLTGDLTDKGSKVAYEYLLKAMNEFNCPIYWLYGNHDDGNLLTKMLSPINCLGCQSIDLGFWRLLLLDSVLVGAKFGGGYIKQTQLDWLKEELIKYRDKPTMIALHHHPVTTGIDWVDQIGVENGDDLIHLLQLFSQVRLVLFGHIHHALHYHHVNGVGKGIDFWGCPSTFSQVSPAQPTHDSHLPGFRVINLFENGDYSTEVQRLNFSHSLEQMSK</sequence>
<comment type="similarity">
    <text evidence="4">Belongs to the cyclic nucleotide phosphodiesterase class-III family.</text>
</comment>
<feature type="domain" description="Calcineurin-like phosphoesterase" evidence="5">
    <location>
        <begin position="5"/>
        <end position="193"/>
    </location>
</feature>
<evidence type="ECO:0000256" key="3">
    <source>
        <dbReference type="ARBA" id="ARBA00023004"/>
    </source>
</evidence>
<dbReference type="PANTHER" id="PTHR42988:SF2">
    <property type="entry name" value="CYCLIC NUCLEOTIDE PHOSPHODIESTERASE CBUA0032-RELATED"/>
    <property type="match status" value="1"/>
</dbReference>
<dbReference type="Proteomes" id="UP000654604">
    <property type="component" value="Unassembled WGS sequence"/>
</dbReference>
<dbReference type="PANTHER" id="PTHR42988">
    <property type="entry name" value="PHOSPHOHYDROLASE"/>
    <property type="match status" value="1"/>
</dbReference>
<dbReference type="InterPro" id="IPR004843">
    <property type="entry name" value="Calcineurin-like_PHP"/>
</dbReference>
<evidence type="ECO:0000259" key="5">
    <source>
        <dbReference type="Pfam" id="PF00149"/>
    </source>
</evidence>
<keyword evidence="2" id="KW-0378">Hydrolase</keyword>
<keyword evidence="3" id="KW-0408">Iron</keyword>
<evidence type="ECO:0000313" key="7">
    <source>
        <dbReference type="Proteomes" id="UP000654604"/>
    </source>
</evidence>
<dbReference type="RefSeq" id="WP_193799752.1">
    <property type="nucleotide sequence ID" value="NZ_JADEWC010000003.1"/>
</dbReference>
<proteinExistence type="inferred from homology"/>
<evidence type="ECO:0000313" key="6">
    <source>
        <dbReference type="EMBL" id="MBE9221564.1"/>
    </source>
</evidence>
<evidence type="ECO:0000256" key="1">
    <source>
        <dbReference type="ARBA" id="ARBA00022723"/>
    </source>
</evidence>
<organism evidence="6 7">
    <name type="scientific">Cyanobacterium stanieri LEGE 03274</name>
    <dbReference type="NCBI Taxonomy" id="1828756"/>
    <lineage>
        <taxon>Bacteria</taxon>
        <taxon>Bacillati</taxon>
        <taxon>Cyanobacteriota</taxon>
        <taxon>Cyanophyceae</taxon>
        <taxon>Oscillatoriophycideae</taxon>
        <taxon>Chroococcales</taxon>
        <taxon>Geminocystaceae</taxon>
        <taxon>Cyanobacterium</taxon>
    </lineage>
</organism>
<gene>
    <name evidence="6" type="ORF">IQ215_02535</name>
</gene>
<protein>
    <submittedName>
        <fullName evidence="6">Metallophosphoesterase</fullName>
    </submittedName>
</protein>
<accession>A0ABR9V0Z5</accession>